<name>A0ABS2QIY5_9BACI</name>
<dbReference type="InterPro" id="IPR050582">
    <property type="entry name" value="HAD-like_SerB"/>
</dbReference>
<dbReference type="InterPro" id="IPR017718">
    <property type="entry name" value="HAD-SF_hydro_IB_MtnX"/>
</dbReference>
<evidence type="ECO:0000256" key="1">
    <source>
        <dbReference type="ARBA" id="ARBA00009184"/>
    </source>
</evidence>
<comment type="function">
    <text evidence="5">Dephosphorylates 2-hydroxy-3-keto-5-methylthiopentenyl-1-phosphate (HK-MTPenyl-1-P) yielding 1,2-dihydroxy-3-keto-5-methylthiopentene (DHK-MTPene).</text>
</comment>
<comment type="similarity">
    <text evidence="5">Belongs to the HAD-like hydrolase superfamily. MtnX family.</text>
</comment>
<dbReference type="InterPro" id="IPR036412">
    <property type="entry name" value="HAD-like_sf"/>
</dbReference>
<protein>
    <recommendedName>
        <fullName evidence="5 6">2-hydroxy-3-keto-5-methylthiopentenyl-1-phosphate phosphatase</fullName>
        <shortName evidence="5">HK-MTPenyl-1-P phosphatase</shortName>
        <ecNumber evidence="5 6">3.1.3.87</ecNumber>
    </recommendedName>
</protein>
<dbReference type="NCBIfam" id="TIGR01489">
    <property type="entry name" value="DKMTPPase-SF"/>
    <property type="match status" value="1"/>
</dbReference>
<dbReference type="HAMAP" id="MF_01680">
    <property type="entry name" value="Salvage_MtnX"/>
    <property type="match status" value="1"/>
</dbReference>
<dbReference type="InterPro" id="IPR023214">
    <property type="entry name" value="HAD_sf"/>
</dbReference>
<dbReference type="CDD" id="cd07524">
    <property type="entry name" value="HAD_Pase"/>
    <property type="match status" value="1"/>
</dbReference>
<proteinExistence type="inferred from homology"/>
<comment type="similarity">
    <text evidence="1">Belongs to the HAD-like hydrolase superfamily. SerB family.</text>
</comment>
<organism evidence="7 8">
    <name type="scientific">Peribacillus deserti</name>
    <dbReference type="NCBI Taxonomy" id="673318"/>
    <lineage>
        <taxon>Bacteria</taxon>
        <taxon>Bacillati</taxon>
        <taxon>Bacillota</taxon>
        <taxon>Bacilli</taxon>
        <taxon>Bacillales</taxon>
        <taxon>Bacillaceae</taxon>
        <taxon>Peribacillus</taxon>
    </lineage>
</organism>
<dbReference type="EMBL" id="JAFBFI010000010">
    <property type="protein sequence ID" value="MBM7693121.1"/>
    <property type="molecule type" value="Genomic_DNA"/>
</dbReference>
<dbReference type="PANTHER" id="PTHR43344:SF21">
    <property type="entry name" value="POLYOL PHOSPHATE PHOSPHATASE PYP1"/>
    <property type="match status" value="1"/>
</dbReference>
<keyword evidence="8" id="KW-1185">Reference proteome</keyword>
<dbReference type="Proteomes" id="UP000823486">
    <property type="component" value="Unassembled WGS sequence"/>
</dbReference>
<dbReference type="NCBIfam" id="NF007103">
    <property type="entry name" value="PRK09552.1"/>
    <property type="match status" value="1"/>
</dbReference>
<evidence type="ECO:0000256" key="4">
    <source>
        <dbReference type="ARBA" id="ARBA00023167"/>
    </source>
</evidence>
<dbReference type="PANTHER" id="PTHR43344">
    <property type="entry name" value="PHOSPHOSERINE PHOSPHATASE"/>
    <property type="match status" value="1"/>
</dbReference>
<dbReference type="RefSeq" id="WP_204543693.1">
    <property type="nucleotide sequence ID" value="NZ_JAFBFI010000010.1"/>
</dbReference>
<accession>A0ABS2QIY5</accession>
<comment type="catalytic activity">
    <reaction evidence="5">
        <text>2-hydroxy-5-methylsulfanyl-3-oxopent-1-enyl phosphate + H2O = 1,2-dihydroxy-5-(methylsulfanyl)pent-1-en-3-one + phosphate</text>
        <dbReference type="Rhea" id="RHEA:14481"/>
        <dbReference type="ChEBI" id="CHEBI:15377"/>
        <dbReference type="ChEBI" id="CHEBI:43474"/>
        <dbReference type="ChEBI" id="CHEBI:49252"/>
        <dbReference type="ChEBI" id="CHEBI:59505"/>
        <dbReference type="EC" id="3.1.3.87"/>
    </reaction>
</comment>
<evidence type="ECO:0000313" key="8">
    <source>
        <dbReference type="Proteomes" id="UP000823486"/>
    </source>
</evidence>
<reference evidence="7 8" key="1">
    <citation type="submission" date="2021-01" db="EMBL/GenBank/DDBJ databases">
        <title>Genomic Encyclopedia of Type Strains, Phase IV (KMG-IV): sequencing the most valuable type-strain genomes for metagenomic binning, comparative biology and taxonomic classification.</title>
        <authorList>
            <person name="Goeker M."/>
        </authorList>
    </citation>
    <scope>NUCLEOTIDE SEQUENCE [LARGE SCALE GENOMIC DNA]</scope>
    <source>
        <strain evidence="7 8">DSM 105482</strain>
    </source>
</reference>
<evidence type="ECO:0000256" key="3">
    <source>
        <dbReference type="ARBA" id="ARBA00022801"/>
    </source>
</evidence>
<dbReference type="Gene3D" id="3.40.50.1000">
    <property type="entry name" value="HAD superfamily/HAD-like"/>
    <property type="match status" value="1"/>
</dbReference>
<comment type="pathway">
    <text evidence="5">Amino-acid biosynthesis; L-methionine biosynthesis via salvage pathway; L-methionine from S-methyl-5-thio-alpha-D-ribose 1-phosphate: step 4/6.</text>
</comment>
<gene>
    <name evidence="5" type="primary">mtnX</name>
    <name evidence="7" type="ORF">JOC77_002560</name>
</gene>
<evidence type="ECO:0000256" key="2">
    <source>
        <dbReference type="ARBA" id="ARBA00022605"/>
    </source>
</evidence>
<dbReference type="SUPFAM" id="SSF56784">
    <property type="entry name" value="HAD-like"/>
    <property type="match status" value="1"/>
</dbReference>
<evidence type="ECO:0000256" key="6">
    <source>
        <dbReference type="NCBIfam" id="TIGR03333"/>
    </source>
</evidence>
<keyword evidence="4 5" id="KW-0486">Methionine biosynthesis</keyword>
<evidence type="ECO:0000256" key="5">
    <source>
        <dbReference type="HAMAP-Rule" id="MF_01680"/>
    </source>
</evidence>
<keyword evidence="2 5" id="KW-0028">Amino-acid biosynthesis</keyword>
<evidence type="ECO:0000313" key="7">
    <source>
        <dbReference type="EMBL" id="MBM7693121.1"/>
    </source>
</evidence>
<dbReference type="Pfam" id="PF12710">
    <property type="entry name" value="HAD"/>
    <property type="match status" value="1"/>
</dbReference>
<dbReference type="Gene3D" id="3.90.1470.20">
    <property type="match status" value="1"/>
</dbReference>
<keyword evidence="3 5" id="KW-0378">Hydrolase</keyword>
<dbReference type="NCBIfam" id="TIGR01488">
    <property type="entry name" value="HAD-SF-IB"/>
    <property type="match status" value="1"/>
</dbReference>
<dbReference type="EC" id="3.1.3.87" evidence="5 6"/>
<dbReference type="InterPro" id="IPR006384">
    <property type="entry name" value="HAD_hydro_PyrdxlP_Pase-like"/>
</dbReference>
<sequence length="219" mass="24841">MKPIIFCDFDGTITDSDNIISLMKTYGPEGWDSLKDQVLNKEISIAEGVGKMFSLLESGLKQEIIDFVVREAKIRPGFKEFVNFAKELQIPFYVVSGGIDFFVEPMLKDYIPFESVYCNRGIFSGEFIQIEWPHSCDEHCENGCGCCKPSIMREIADDSYFQIVIGDSITDLEAAKQADLVIARDFLIEKCKEEGIPYQPFTTFYDCIDILTKELGVKV</sequence>
<dbReference type="NCBIfam" id="TIGR03333">
    <property type="entry name" value="salvage_mtnX"/>
    <property type="match status" value="1"/>
</dbReference>
<dbReference type="GO" id="GO:0043716">
    <property type="term" value="F:2-hydroxy-3-keto-5-methylthiopentenyl-1-phosphate phosphatase activity"/>
    <property type="evidence" value="ECO:0007669"/>
    <property type="project" value="UniProtKB-EC"/>
</dbReference>
<comment type="caution">
    <text evidence="7">The sequence shown here is derived from an EMBL/GenBank/DDBJ whole genome shotgun (WGS) entry which is preliminary data.</text>
</comment>